<gene>
    <name evidence="2" type="ORF">K2U94_14730</name>
</gene>
<feature type="transmembrane region" description="Helical" evidence="1">
    <location>
        <begin position="89"/>
        <end position="110"/>
    </location>
</feature>
<feature type="transmembrane region" description="Helical" evidence="1">
    <location>
        <begin position="36"/>
        <end position="56"/>
    </location>
</feature>
<organism evidence="2 3">
    <name type="scientific">Candidatus Rhodoblastus alkanivorans</name>
    <dbReference type="NCBI Taxonomy" id="2954117"/>
    <lineage>
        <taxon>Bacteria</taxon>
        <taxon>Pseudomonadati</taxon>
        <taxon>Pseudomonadota</taxon>
        <taxon>Alphaproteobacteria</taxon>
        <taxon>Hyphomicrobiales</taxon>
        <taxon>Rhodoblastaceae</taxon>
        <taxon>Rhodoblastus</taxon>
    </lineage>
</organism>
<dbReference type="EMBL" id="JAIVFP010000001">
    <property type="protein sequence ID" value="MCI4683998.1"/>
    <property type="molecule type" value="Genomic_DNA"/>
</dbReference>
<keyword evidence="1" id="KW-0812">Transmembrane</keyword>
<protein>
    <recommendedName>
        <fullName evidence="4">CPBP family intramembrane metalloprotease</fullName>
    </recommendedName>
</protein>
<comment type="caution">
    <text evidence="2">The sequence shown here is derived from an EMBL/GenBank/DDBJ whole genome shotgun (WGS) entry which is preliminary data.</text>
</comment>
<keyword evidence="3" id="KW-1185">Reference proteome</keyword>
<dbReference type="Proteomes" id="UP001139104">
    <property type="component" value="Unassembled WGS sequence"/>
</dbReference>
<keyword evidence="1" id="KW-0472">Membrane</keyword>
<evidence type="ECO:0000256" key="1">
    <source>
        <dbReference type="SAM" id="Phobius"/>
    </source>
</evidence>
<reference evidence="2" key="1">
    <citation type="journal article" date="2022" name="ISME J.">
        <title>Identification of active gaseous-alkane degraders at natural gas seeps.</title>
        <authorList>
            <person name="Farhan Ul Haque M."/>
            <person name="Hernandez M."/>
            <person name="Crombie A.T."/>
            <person name="Murrell J.C."/>
        </authorList>
    </citation>
    <scope>NUCLEOTIDE SEQUENCE</scope>
    <source>
        <strain evidence="2">PC2</strain>
    </source>
</reference>
<evidence type="ECO:0000313" key="2">
    <source>
        <dbReference type="EMBL" id="MCI4683998.1"/>
    </source>
</evidence>
<sequence length="115" mass="11775">MKKALVFAAVAEIVTGLALLTVPSMVGWLLLGQELAGAAASVARVAGVALIGLGVACWPGPPLVGMLIYGASVALLLAYLGIVERMTGILLWPAVVLHLMLSAFLARAAVNRTRG</sequence>
<accession>A0ABS9Z8H5</accession>
<feature type="transmembrane region" description="Helical" evidence="1">
    <location>
        <begin position="63"/>
        <end position="83"/>
    </location>
</feature>
<proteinExistence type="predicted"/>
<dbReference type="RefSeq" id="WP_243067913.1">
    <property type="nucleotide sequence ID" value="NZ_JAIVFP010000001.1"/>
</dbReference>
<evidence type="ECO:0008006" key="4">
    <source>
        <dbReference type="Google" id="ProtNLM"/>
    </source>
</evidence>
<evidence type="ECO:0000313" key="3">
    <source>
        <dbReference type="Proteomes" id="UP001139104"/>
    </source>
</evidence>
<keyword evidence="1" id="KW-1133">Transmembrane helix</keyword>
<name>A0ABS9Z8H5_9HYPH</name>
<feature type="transmembrane region" description="Helical" evidence="1">
    <location>
        <begin position="7"/>
        <end position="30"/>
    </location>
</feature>